<gene>
    <name evidence="1" type="ORF">DY000_02059280</name>
</gene>
<protein>
    <submittedName>
        <fullName evidence="1">Uncharacterized protein</fullName>
    </submittedName>
</protein>
<reference evidence="1 2" key="1">
    <citation type="journal article" date="2020" name="BMC Genomics">
        <title>Intraspecific diversification of the crop wild relative Brassica cretica Lam. using demographic model selection.</title>
        <authorList>
            <person name="Kioukis A."/>
            <person name="Michalopoulou V.A."/>
            <person name="Briers L."/>
            <person name="Pirintsos S."/>
            <person name="Studholme D.J."/>
            <person name="Pavlidis P."/>
            <person name="Sarris P.F."/>
        </authorList>
    </citation>
    <scope>NUCLEOTIDE SEQUENCE [LARGE SCALE GENOMIC DNA]</scope>
    <source>
        <strain evidence="2">cv. PFS-1207/04</strain>
    </source>
</reference>
<organism evidence="1 2">
    <name type="scientific">Brassica cretica</name>
    <name type="common">Mustard</name>
    <dbReference type="NCBI Taxonomy" id="69181"/>
    <lineage>
        <taxon>Eukaryota</taxon>
        <taxon>Viridiplantae</taxon>
        <taxon>Streptophyta</taxon>
        <taxon>Embryophyta</taxon>
        <taxon>Tracheophyta</taxon>
        <taxon>Spermatophyta</taxon>
        <taxon>Magnoliopsida</taxon>
        <taxon>eudicotyledons</taxon>
        <taxon>Gunneridae</taxon>
        <taxon>Pentapetalae</taxon>
        <taxon>rosids</taxon>
        <taxon>malvids</taxon>
        <taxon>Brassicales</taxon>
        <taxon>Brassicaceae</taxon>
        <taxon>Brassiceae</taxon>
        <taxon>Brassica</taxon>
    </lineage>
</organism>
<dbReference type="Proteomes" id="UP000266723">
    <property type="component" value="Unassembled WGS sequence"/>
</dbReference>
<dbReference type="EMBL" id="QGKV02001556">
    <property type="protein sequence ID" value="KAF3517000.1"/>
    <property type="molecule type" value="Genomic_DNA"/>
</dbReference>
<evidence type="ECO:0000313" key="2">
    <source>
        <dbReference type="Proteomes" id="UP000266723"/>
    </source>
</evidence>
<proteinExistence type="predicted"/>
<name>A0ABQ7AS91_BRACR</name>
<accession>A0ABQ7AS91</accession>
<sequence length="93" mass="10017">MVSTNRFTVAGSRTTRSAHFLRTVKSPLGVQPPLCLDESYGFQYGNIGVHFLSIAPPPPPRLASSLHSLPRSAATPPLASLVRRISPPIQLVD</sequence>
<comment type="caution">
    <text evidence="1">The sequence shown here is derived from an EMBL/GenBank/DDBJ whole genome shotgun (WGS) entry which is preliminary data.</text>
</comment>
<evidence type="ECO:0000313" key="1">
    <source>
        <dbReference type="EMBL" id="KAF3517000.1"/>
    </source>
</evidence>
<keyword evidence="2" id="KW-1185">Reference proteome</keyword>